<protein>
    <submittedName>
        <fullName evidence="1">MBL fold metallo-hydrolase</fullName>
    </submittedName>
</protein>
<dbReference type="RefSeq" id="WP_272746251.1">
    <property type="nucleotide sequence ID" value="NZ_JAQQKX010000001.1"/>
</dbReference>
<dbReference type="PANTHER" id="PTHR43546">
    <property type="entry name" value="UPF0173 METAL-DEPENDENT HYDROLASE MJ1163-RELATED"/>
    <property type="match status" value="1"/>
</dbReference>
<dbReference type="Proteomes" id="UP001214854">
    <property type="component" value="Unassembled WGS sequence"/>
</dbReference>
<evidence type="ECO:0000313" key="2">
    <source>
        <dbReference type="Proteomes" id="UP001214854"/>
    </source>
</evidence>
<evidence type="ECO:0000313" key="1">
    <source>
        <dbReference type="EMBL" id="MDC7681731.1"/>
    </source>
</evidence>
<sequence>MAERPLDLVVRDRAQTGMKITHLNNSFLMIEGGGTKLLCDPWAGTANEGGWRSFPEFDPEVLYAFMVDCDAVYISHLHADHFDPALLRAAGLVDKPFIIKDFQNKTLLKRIKALGVETVIEVPALHVTIFKNLQFAIVPQMTSNNAALDDEIDYDLDTSIIVHADGQTFFNQVDNPLSLANYTAVKAFITATFGDLDCVCLATGAASPYPQSFIACDRDAEQAAVITRSLDKFSAIIDILQPRTYFPAGGTYIIPGRFAPLNRWIAQPDFATLKSTLNDRAQAFALEGGQTLNLDRLSISPALSPGQVDRDTAVRTHAADTYTHDSFDDSGISDRELDDLFARAYANYSRKMTEDKVTIAQSVAFVLYDRLSVDDKGHISSVPCGGYRFADHVVPGMDMIFHLDRRLFVKGLTRAANWNQLLSLALFERRPNAFHPTVEFSLNYLTS</sequence>
<dbReference type="EMBL" id="JAQQKX010000001">
    <property type="protein sequence ID" value="MDC7681731.1"/>
    <property type="molecule type" value="Genomic_DNA"/>
</dbReference>
<dbReference type="InterPro" id="IPR036866">
    <property type="entry name" value="RibonucZ/Hydroxyglut_hydro"/>
</dbReference>
<reference evidence="1 2" key="1">
    <citation type="submission" date="2023-01" db="EMBL/GenBank/DDBJ databases">
        <title>Novel species of the genus Asticcacaulis isolated from rivers.</title>
        <authorList>
            <person name="Lu H."/>
        </authorList>
    </citation>
    <scope>NUCLEOTIDE SEQUENCE [LARGE SCALE GENOMIC DNA]</scope>
    <source>
        <strain evidence="1 2">BYS171W</strain>
    </source>
</reference>
<gene>
    <name evidence="1" type="ORF">PQU92_00440</name>
</gene>
<dbReference type="SUPFAM" id="SSF56281">
    <property type="entry name" value="Metallo-hydrolase/oxidoreductase"/>
    <property type="match status" value="1"/>
</dbReference>
<dbReference type="InterPro" id="IPR050114">
    <property type="entry name" value="UPF0173_UPF0282_UlaG_hydrolase"/>
</dbReference>
<dbReference type="Gene3D" id="3.60.15.10">
    <property type="entry name" value="Ribonuclease Z/Hydroxyacylglutathione hydrolase-like"/>
    <property type="match status" value="1"/>
</dbReference>
<comment type="caution">
    <text evidence="1">The sequence shown here is derived from an EMBL/GenBank/DDBJ whole genome shotgun (WGS) entry which is preliminary data.</text>
</comment>
<accession>A0ABT5HNU1</accession>
<proteinExistence type="predicted"/>
<keyword evidence="2" id="KW-1185">Reference proteome</keyword>
<name>A0ABT5HNU1_9CAUL</name>
<dbReference type="Pfam" id="PF13483">
    <property type="entry name" value="Lactamase_B_3"/>
    <property type="match status" value="1"/>
</dbReference>
<organism evidence="1 2">
    <name type="scientific">Asticcacaulis aquaticus</name>
    <dbReference type="NCBI Taxonomy" id="2984212"/>
    <lineage>
        <taxon>Bacteria</taxon>
        <taxon>Pseudomonadati</taxon>
        <taxon>Pseudomonadota</taxon>
        <taxon>Alphaproteobacteria</taxon>
        <taxon>Caulobacterales</taxon>
        <taxon>Caulobacteraceae</taxon>
        <taxon>Asticcacaulis</taxon>
    </lineage>
</organism>